<keyword evidence="2" id="KW-1185">Reference proteome</keyword>
<reference evidence="1 2" key="1">
    <citation type="submission" date="2020-01" db="EMBL/GenBank/DDBJ databases">
        <title>Jiella pacifica sp. nov.</title>
        <authorList>
            <person name="Xue Z."/>
            <person name="Zhu S."/>
            <person name="Chen J."/>
            <person name="Yang J."/>
        </authorList>
    </citation>
    <scope>NUCLEOTIDE SEQUENCE [LARGE SCALE GENOMIC DNA]</scope>
    <source>
        <strain evidence="1 2">40Bstr34</strain>
    </source>
</reference>
<dbReference type="Proteomes" id="UP000469011">
    <property type="component" value="Unassembled WGS sequence"/>
</dbReference>
<dbReference type="AlphaFoldDB" id="A0A6N9T548"/>
<proteinExistence type="predicted"/>
<evidence type="ECO:0000313" key="1">
    <source>
        <dbReference type="EMBL" id="NDW06411.1"/>
    </source>
</evidence>
<dbReference type="RefSeq" id="WP_163464910.1">
    <property type="nucleotide sequence ID" value="NZ_JAAAMG010000016.1"/>
</dbReference>
<dbReference type="EMBL" id="JAAAMG010000016">
    <property type="protein sequence ID" value="NDW06411.1"/>
    <property type="molecule type" value="Genomic_DNA"/>
</dbReference>
<name>A0A6N9T548_9HYPH</name>
<comment type="caution">
    <text evidence="1">The sequence shown here is derived from an EMBL/GenBank/DDBJ whole genome shotgun (WGS) entry which is preliminary data.</text>
</comment>
<organism evidence="1 2">
    <name type="scientific">Jiella pacifica</name>
    <dbReference type="NCBI Taxonomy" id="2696469"/>
    <lineage>
        <taxon>Bacteria</taxon>
        <taxon>Pseudomonadati</taxon>
        <taxon>Pseudomonadota</taxon>
        <taxon>Alphaproteobacteria</taxon>
        <taxon>Hyphomicrobiales</taxon>
        <taxon>Aurantimonadaceae</taxon>
        <taxon>Jiella</taxon>
    </lineage>
</organism>
<evidence type="ECO:0000313" key="2">
    <source>
        <dbReference type="Proteomes" id="UP000469011"/>
    </source>
</evidence>
<sequence length="228" mass="25130">MNDEVKMDTARDRDLHARLLKLQSAWLKERGLLDRPWFILGAAPEPALPERLPPNTAHIHVKYSGHSARRHGLPAGDLTFLTHKATPGHLKGLEIRNVLRLRRRLPRLAAMARWFGVAGSSEATITHTERDRLVLQTLGSLFASGGGDKRPSNGVVLISYAIAVGIPQIIVAGLSVDRDGHDYNPNAKPRRHKEEDKAALREIARLAPQVVTTEADLAEATGLALYRP</sequence>
<gene>
    <name evidence="1" type="ORF">GTK09_18485</name>
</gene>
<protein>
    <submittedName>
        <fullName evidence="1">Uncharacterized protein</fullName>
    </submittedName>
</protein>
<accession>A0A6N9T548</accession>